<comment type="catalytic activity">
    <reaction evidence="3">
        <text>2 GTP = 3',3'-c-di-GMP + 2 diphosphate</text>
        <dbReference type="Rhea" id="RHEA:24898"/>
        <dbReference type="ChEBI" id="CHEBI:33019"/>
        <dbReference type="ChEBI" id="CHEBI:37565"/>
        <dbReference type="ChEBI" id="CHEBI:58805"/>
        <dbReference type="EC" id="2.7.7.65"/>
    </reaction>
</comment>
<dbReference type="InterPro" id="IPR050469">
    <property type="entry name" value="Diguanylate_Cyclase"/>
</dbReference>
<dbReference type="Pfam" id="PF00990">
    <property type="entry name" value="GGDEF"/>
    <property type="match status" value="1"/>
</dbReference>
<evidence type="ECO:0000256" key="3">
    <source>
        <dbReference type="ARBA" id="ARBA00034247"/>
    </source>
</evidence>
<keyword evidence="4" id="KW-0472">Membrane</keyword>
<organism evidence="6 7">
    <name type="scientific">Reinekea blandensis MED297</name>
    <dbReference type="NCBI Taxonomy" id="314283"/>
    <lineage>
        <taxon>Bacteria</taxon>
        <taxon>Pseudomonadati</taxon>
        <taxon>Pseudomonadota</taxon>
        <taxon>Gammaproteobacteria</taxon>
        <taxon>Oceanospirillales</taxon>
        <taxon>Saccharospirillaceae</taxon>
        <taxon>Reinekea</taxon>
    </lineage>
</organism>
<dbReference type="NCBIfam" id="TIGR00254">
    <property type="entry name" value="GGDEF"/>
    <property type="match status" value="1"/>
</dbReference>
<accession>A4BG06</accession>
<dbReference type="PANTHER" id="PTHR45138">
    <property type="entry name" value="REGULATORY COMPONENTS OF SENSORY TRANSDUCTION SYSTEM"/>
    <property type="match status" value="1"/>
</dbReference>
<dbReference type="FunFam" id="3.30.70.270:FF:000001">
    <property type="entry name" value="Diguanylate cyclase domain protein"/>
    <property type="match status" value="1"/>
</dbReference>
<dbReference type="OrthoDB" id="9812260at2"/>
<dbReference type="PROSITE" id="PS50887">
    <property type="entry name" value="GGDEF"/>
    <property type="match status" value="1"/>
</dbReference>
<gene>
    <name evidence="6" type="ORF">MED297_04007</name>
</gene>
<sequence>MPTTLNLDIDSKDSWILQRVVQFLAQNALQSIVPSLLVVLMFTILNRHDFMSSPILIGWSVSAILLAIVRLLHFFRLKHANSSVQRESWLKGYRGLTLMSGLIFGTLPLLFFDTASDFMQSLIVFVLIGMPAAAAGTHGVDSWTFRLFSLSIVIPSIGFFFASSNTDYTILAVLMILFLIVMDRSAARTRASLMENIELTYEMSYRATHDALVGLLNREELEHQFELRAPHARHGVAMLFLDLDNFKPLNDTLGHQAGDEALKRVADIIRTAIRSDDLAARLGGDEFALILFLQTEAEVQELAESILNRVNQLIIDDRYQGLSVSIGISFHTTTTGVGFSRLMRTADLALYDSKRAGKNQVHLRHFDEPEY</sequence>
<dbReference type="AlphaFoldDB" id="A4BG06"/>
<feature type="transmembrane region" description="Helical" evidence="4">
    <location>
        <begin position="20"/>
        <end position="45"/>
    </location>
</feature>
<dbReference type="CDD" id="cd01949">
    <property type="entry name" value="GGDEF"/>
    <property type="match status" value="1"/>
</dbReference>
<dbReference type="InterPro" id="IPR000160">
    <property type="entry name" value="GGDEF_dom"/>
</dbReference>
<comment type="caution">
    <text evidence="6">The sequence shown here is derived from an EMBL/GenBank/DDBJ whole genome shotgun (WGS) entry which is preliminary data.</text>
</comment>
<name>A4BG06_9GAMM</name>
<keyword evidence="4" id="KW-1133">Transmembrane helix</keyword>
<evidence type="ECO:0000256" key="4">
    <source>
        <dbReference type="SAM" id="Phobius"/>
    </source>
</evidence>
<dbReference type="InterPro" id="IPR043128">
    <property type="entry name" value="Rev_trsase/Diguanyl_cyclase"/>
</dbReference>
<dbReference type="GO" id="GO:0052621">
    <property type="term" value="F:diguanylate cyclase activity"/>
    <property type="evidence" value="ECO:0007669"/>
    <property type="project" value="UniProtKB-EC"/>
</dbReference>
<feature type="domain" description="GGDEF" evidence="5">
    <location>
        <begin position="234"/>
        <end position="366"/>
    </location>
</feature>
<dbReference type="PANTHER" id="PTHR45138:SF9">
    <property type="entry name" value="DIGUANYLATE CYCLASE DGCM-RELATED"/>
    <property type="match status" value="1"/>
</dbReference>
<dbReference type="STRING" id="314283.MED297_04007"/>
<dbReference type="Gene3D" id="3.30.70.270">
    <property type="match status" value="1"/>
</dbReference>
<feature type="transmembrane region" description="Helical" evidence="4">
    <location>
        <begin position="168"/>
        <end position="187"/>
    </location>
</feature>
<dbReference type="EC" id="2.7.7.65" evidence="2"/>
<dbReference type="InterPro" id="IPR029787">
    <property type="entry name" value="Nucleotide_cyclase"/>
</dbReference>
<proteinExistence type="predicted"/>
<dbReference type="SUPFAM" id="SSF55073">
    <property type="entry name" value="Nucleotide cyclase"/>
    <property type="match status" value="1"/>
</dbReference>
<dbReference type="RefSeq" id="WP_008047643.1">
    <property type="nucleotide sequence ID" value="NZ_CH724154.1"/>
</dbReference>
<dbReference type="Proteomes" id="UP000005953">
    <property type="component" value="Unassembled WGS sequence"/>
</dbReference>
<reference evidence="6 7" key="1">
    <citation type="submission" date="2006-02" db="EMBL/GenBank/DDBJ databases">
        <authorList>
            <person name="Pinhassi J."/>
            <person name="Pedros-Alio C."/>
            <person name="Ferriera S."/>
            <person name="Johnson J."/>
            <person name="Kravitz S."/>
            <person name="Halpern A."/>
            <person name="Remington K."/>
            <person name="Beeson K."/>
            <person name="Tran B."/>
            <person name="Rogers Y.-H."/>
            <person name="Friedman R."/>
            <person name="Venter J.C."/>
        </authorList>
    </citation>
    <scope>NUCLEOTIDE SEQUENCE [LARGE SCALE GENOMIC DNA]</scope>
    <source>
        <strain evidence="6 7">MED297</strain>
    </source>
</reference>
<evidence type="ECO:0000313" key="6">
    <source>
        <dbReference type="EMBL" id="EAR09024.1"/>
    </source>
</evidence>
<evidence type="ECO:0000313" key="7">
    <source>
        <dbReference type="Proteomes" id="UP000005953"/>
    </source>
</evidence>
<protein>
    <recommendedName>
        <fullName evidence="2">diguanylate cyclase</fullName>
        <ecNumber evidence="2">2.7.7.65</ecNumber>
    </recommendedName>
</protein>
<feature type="transmembrane region" description="Helical" evidence="4">
    <location>
        <begin position="51"/>
        <end position="72"/>
    </location>
</feature>
<dbReference type="EMBL" id="AAOE01000014">
    <property type="protein sequence ID" value="EAR09024.1"/>
    <property type="molecule type" value="Genomic_DNA"/>
</dbReference>
<dbReference type="HOGENOM" id="CLU_745715_0_0_6"/>
<comment type="cofactor">
    <cofactor evidence="1">
        <name>Mg(2+)</name>
        <dbReference type="ChEBI" id="CHEBI:18420"/>
    </cofactor>
</comment>
<feature type="transmembrane region" description="Helical" evidence="4">
    <location>
        <begin position="93"/>
        <end position="112"/>
    </location>
</feature>
<evidence type="ECO:0000256" key="2">
    <source>
        <dbReference type="ARBA" id="ARBA00012528"/>
    </source>
</evidence>
<evidence type="ECO:0000259" key="5">
    <source>
        <dbReference type="PROSITE" id="PS50887"/>
    </source>
</evidence>
<keyword evidence="7" id="KW-1185">Reference proteome</keyword>
<feature type="transmembrane region" description="Helical" evidence="4">
    <location>
        <begin position="118"/>
        <end position="136"/>
    </location>
</feature>
<feature type="transmembrane region" description="Helical" evidence="4">
    <location>
        <begin position="143"/>
        <end position="162"/>
    </location>
</feature>
<evidence type="ECO:0000256" key="1">
    <source>
        <dbReference type="ARBA" id="ARBA00001946"/>
    </source>
</evidence>
<dbReference type="SMART" id="SM00267">
    <property type="entry name" value="GGDEF"/>
    <property type="match status" value="1"/>
</dbReference>
<keyword evidence="4" id="KW-0812">Transmembrane</keyword>